<keyword evidence="1" id="KW-1133">Transmembrane helix</keyword>
<feature type="transmembrane region" description="Helical" evidence="1">
    <location>
        <begin position="40"/>
        <end position="60"/>
    </location>
</feature>
<evidence type="ECO:0000256" key="1">
    <source>
        <dbReference type="SAM" id="Phobius"/>
    </source>
</evidence>
<reference evidence="4 5" key="1">
    <citation type="submission" date="2024-09" db="EMBL/GenBank/DDBJ databases">
        <authorList>
            <person name="Sun Q."/>
            <person name="Mori K."/>
        </authorList>
    </citation>
    <scope>NUCLEOTIDE SEQUENCE [LARGE SCALE GENOMIC DNA]</scope>
    <source>
        <strain evidence="4 5">NCAIM B.02301</strain>
    </source>
</reference>
<evidence type="ECO:0000259" key="2">
    <source>
        <dbReference type="Pfam" id="PF11738"/>
    </source>
</evidence>
<feature type="domain" description="DUF3298" evidence="2">
    <location>
        <begin position="205"/>
        <end position="281"/>
    </location>
</feature>
<dbReference type="InterPro" id="IPR021729">
    <property type="entry name" value="DUF3298"/>
</dbReference>
<dbReference type="InterPro" id="IPR025303">
    <property type="entry name" value="PdaC"/>
</dbReference>
<organism evidence="4 5">
    <name type="scientific">Halalkalibacter alkalisediminis</name>
    <dbReference type="NCBI Taxonomy" id="935616"/>
    <lineage>
        <taxon>Bacteria</taxon>
        <taxon>Bacillati</taxon>
        <taxon>Bacillota</taxon>
        <taxon>Bacilli</taxon>
        <taxon>Bacillales</taxon>
        <taxon>Bacillaceae</taxon>
        <taxon>Halalkalibacter</taxon>
    </lineage>
</organism>
<keyword evidence="1" id="KW-0472">Membrane</keyword>
<evidence type="ECO:0000259" key="3">
    <source>
        <dbReference type="Pfam" id="PF13739"/>
    </source>
</evidence>
<dbReference type="EMBL" id="JBHLTR010000057">
    <property type="protein sequence ID" value="MFC0561388.1"/>
    <property type="molecule type" value="Genomic_DNA"/>
</dbReference>
<accession>A0ABV6NKU6</accession>
<dbReference type="Gene3D" id="3.90.640.20">
    <property type="entry name" value="Heat-shock cognate protein, ATPase"/>
    <property type="match status" value="1"/>
</dbReference>
<proteinExistence type="predicted"/>
<keyword evidence="5" id="KW-1185">Reference proteome</keyword>
<dbReference type="InterPro" id="IPR037126">
    <property type="entry name" value="PdaC/RsiV-like_sf"/>
</dbReference>
<name>A0ABV6NKU6_9BACI</name>
<dbReference type="Pfam" id="PF13739">
    <property type="entry name" value="PdaC"/>
    <property type="match status" value="1"/>
</dbReference>
<keyword evidence="1" id="KW-0812">Transmembrane</keyword>
<evidence type="ECO:0000313" key="4">
    <source>
        <dbReference type="EMBL" id="MFC0561388.1"/>
    </source>
</evidence>
<sequence>MSKLEKTKKIYQSIETPTKLDDLVSSTIDEALKQKNKPFVWFKPLLYTAASLCMIFIGILNTSQAFAENVYDIPILGSVAQVFTFREYSHSDNGYGINVKVPAIEGTGHTELEKRINQEIQSKIDMVEKNAKLRAEENKQIILDEGGTEEDLSYFIVEIDYEIKSSTEKILSFVVNVSESFANTYTYQTFYNIDLETGKEITLIDILGENYKEVVTKNIMEQIKKQTENNPEFTYYVSDEGFEIVEDNLKFYINSAGNVVISFDKGEIAPPPMGIQEFEISN</sequence>
<feature type="domain" description="Deacetylase PdaC" evidence="3">
    <location>
        <begin position="94"/>
        <end position="177"/>
    </location>
</feature>
<dbReference type="Pfam" id="PF11738">
    <property type="entry name" value="DUF3298"/>
    <property type="match status" value="1"/>
</dbReference>
<gene>
    <name evidence="4" type="ORF">ACFFH4_20825</name>
</gene>
<dbReference type="Gene3D" id="3.30.565.40">
    <property type="entry name" value="Fervidobacterium nodosum Rt17-B1 like"/>
    <property type="match status" value="1"/>
</dbReference>
<comment type="caution">
    <text evidence="4">The sequence shown here is derived from an EMBL/GenBank/DDBJ whole genome shotgun (WGS) entry which is preliminary data.</text>
</comment>
<protein>
    <submittedName>
        <fullName evidence="4">DUF3298 domain-containing protein</fullName>
    </submittedName>
</protein>
<evidence type="ECO:0000313" key="5">
    <source>
        <dbReference type="Proteomes" id="UP001589833"/>
    </source>
</evidence>
<dbReference type="Proteomes" id="UP001589833">
    <property type="component" value="Unassembled WGS sequence"/>
</dbReference>
<dbReference type="RefSeq" id="WP_273847828.1">
    <property type="nucleotide sequence ID" value="NZ_JAQQWT010000036.1"/>
</dbReference>